<proteinExistence type="predicted"/>
<organism evidence="2">
    <name type="scientific">Pongo abelii</name>
    <name type="common">Sumatran orangutan</name>
    <name type="synonym">Pongo pygmaeus abelii</name>
    <dbReference type="NCBI Taxonomy" id="9601"/>
    <lineage>
        <taxon>Eukaryota</taxon>
        <taxon>Metazoa</taxon>
        <taxon>Chordata</taxon>
        <taxon>Craniata</taxon>
        <taxon>Vertebrata</taxon>
        <taxon>Euteleostomi</taxon>
        <taxon>Mammalia</taxon>
        <taxon>Eutheria</taxon>
        <taxon>Euarchontoglires</taxon>
        <taxon>Primates</taxon>
        <taxon>Haplorrhini</taxon>
        <taxon>Catarrhini</taxon>
        <taxon>Hominidae</taxon>
        <taxon>Pongo</taxon>
    </lineage>
</organism>
<feature type="region of interest" description="Disordered" evidence="1">
    <location>
        <begin position="1"/>
        <end position="30"/>
    </location>
</feature>
<accession>A0A2J8WJK1</accession>
<dbReference type="EMBL" id="NDHI03003387">
    <property type="protein sequence ID" value="PNJ69950.1"/>
    <property type="molecule type" value="Genomic_DNA"/>
</dbReference>
<evidence type="ECO:0000313" key="2">
    <source>
        <dbReference type="EMBL" id="PNJ69950.1"/>
    </source>
</evidence>
<feature type="compositionally biased region" description="Acidic residues" evidence="1">
    <location>
        <begin position="12"/>
        <end position="23"/>
    </location>
</feature>
<name>A0A2J8WJK1_PONAB</name>
<gene>
    <name evidence="2" type="ORF">CR201_G0010020</name>
</gene>
<evidence type="ECO:0000256" key="1">
    <source>
        <dbReference type="SAM" id="MobiDB-lite"/>
    </source>
</evidence>
<sequence length="30" mass="3458">MSEKKQPVDLGLLEEDDEFEEFPAEGQPYS</sequence>
<comment type="caution">
    <text evidence="2">The sequence shown here is derived from an EMBL/GenBank/DDBJ whole genome shotgun (WGS) entry which is preliminary data.</text>
</comment>
<protein>
    <submittedName>
        <fullName evidence="2">SEM1 isoform 8</fullName>
    </submittedName>
</protein>
<reference evidence="2" key="1">
    <citation type="submission" date="2017-12" db="EMBL/GenBank/DDBJ databases">
        <title>High-resolution comparative analysis of great ape genomes.</title>
        <authorList>
            <person name="Pollen A."/>
            <person name="Hastie A."/>
            <person name="Hormozdiari F."/>
            <person name="Dougherty M."/>
            <person name="Liu R."/>
            <person name="Chaisson M."/>
            <person name="Hoppe E."/>
            <person name="Hill C."/>
            <person name="Pang A."/>
            <person name="Hillier L."/>
            <person name="Baker C."/>
            <person name="Armstrong J."/>
            <person name="Shendure J."/>
            <person name="Paten B."/>
            <person name="Wilson R."/>
            <person name="Chao H."/>
            <person name="Schneider V."/>
            <person name="Ventura M."/>
            <person name="Kronenberg Z."/>
            <person name="Murali S."/>
            <person name="Gordon D."/>
            <person name="Cantsilieris S."/>
            <person name="Munson K."/>
            <person name="Nelson B."/>
            <person name="Raja A."/>
            <person name="Underwood J."/>
            <person name="Diekhans M."/>
            <person name="Fiddes I."/>
            <person name="Haussler D."/>
            <person name="Eichler E."/>
        </authorList>
    </citation>
    <scope>NUCLEOTIDE SEQUENCE [LARGE SCALE GENOMIC DNA]</scope>
    <source>
        <strain evidence="2">Susie</strain>
    </source>
</reference>
<dbReference type="AlphaFoldDB" id="A0A2J8WJK1"/>